<proteinExistence type="predicted"/>
<reference evidence="1" key="1">
    <citation type="journal article" date="2014" name="Front. Microbiol.">
        <title>High frequency of phylogenetically diverse reductive dehalogenase-homologous genes in deep subseafloor sedimentary metagenomes.</title>
        <authorList>
            <person name="Kawai M."/>
            <person name="Futagami T."/>
            <person name="Toyoda A."/>
            <person name="Takaki Y."/>
            <person name="Nishi S."/>
            <person name="Hori S."/>
            <person name="Arai W."/>
            <person name="Tsubouchi T."/>
            <person name="Morono Y."/>
            <person name="Uchiyama I."/>
            <person name="Ito T."/>
            <person name="Fujiyama A."/>
            <person name="Inagaki F."/>
            <person name="Takami H."/>
        </authorList>
    </citation>
    <scope>NUCLEOTIDE SEQUENCE</scope>
    <source>
        <strain evidence="1">Expedition CK06-06</strain>
    </source>
</reference>
<sequence length="203" mass="22580">TVEKDGTPFGKPRALETLAHDSIYLYIFDESMGSGFLRVTGMAELEDGHPLVYVEALGHGIYGHKGASSSIYYFPRLLGGGTLTYRVGEQAEVPESTKDGNILYKLIPIYTTLWPRRDSIGDGKTFDRPFEYRGHVLSASIDGDTFCKDSANTPWGYKQAIGATLSRGDWFLDPARAVAFHASFEGNFSLEYVYNPFLNDLRN</sequence>
<dbReference type="AlphaFoldDB" id="X1H1W8"/>
<name>X1H1W8_9ZZZZ</name>
<feature type="non-terminal residue" evidence="1">
    <location>
        <position position="1"/>
    </location>
</feature>
<dbReference type="EMBL" id="BARU01005638">
    <property type="protein sequence ID" value="GAH39268.1"/>
    <property type="molecule type" value="Genomic_DNA"/>
</dbReference>
<gene>
    <name evidence="1" type="ORF">S03H2_11020</name>
</gene>
<organism evidence="1">
    <name type="scientific">marine sediment metagenome</name>
    <dbReference type="NCBI Taxonomy" id="412755"/>
    <lineage>
        <taxon>unclassified sequences</taxon>
        <taxon>metagenomes</taxon>
        <taxon>ecological metagenomes</taxon>
    </lineage>
</organism>
<comment type="caution">
    <text evidence="1">The sequence shown here is derived from an EMBL/GenBank/DDBJ whole genome shotgun (WGS) entry which is preliminary data.</text>
</comment>
<accession>X1H1W8</accession>
<protein>
    <submittedName>
        <fullName evidence="1">Uncharacterized protein</fullName>
    </submittedName>
</protein>
<evidence type="ECO:0000313" key="1">
    <source>
        <dbReference type="EMBL" id="GAH39268.1"/>
    </source>
</evidence>